<dbReference type="EMBL" id="JASNQZ010000004">
    <property type="protein sequence ID" value="KAL0958175.1"/>
    <property type="molecule type" value="Genomic_DNA"/>
</dbReference>
<organism evidence="3 4">
    <name type="scientific">Hohenbuehelia grisea</name>
    <dbReference type="NCBI Taxonomy" id="104357"/>
    <lineage>
        <taxon>Eukaryota</taxon>
        <taxon>Fungi</taxon>
        <taxon>Dikarya</taxon>
        <taxon>Basidiomycota</taxon>
        <taxon>Agaricomycotina</taxon>
        <taxon>Agaricomycetes</taxon>
        <taxon>Agaricomycetidae</taxon>
        <taxon>Agaricales</taxon>
        <taxon>Pleurotineae</taxon>
        <taxon>Pleurotaceae</taxon>
        <taxon>Hohenbuehelia</taxon>
    </lineage>
</organism>
<dbReference type="InterPro" id="IPR051478">
    <property type="entry name" value="Beta-lactamase-like_AB/R"/>
</dbReference>
<feature type="domain" description="Beta-lactamase-related" evidence="2">
    <location>
        <begin position="91"/>
        <end position="445"/>
    </location>
</feature>
<comment type="similarity">
    <text evidence="1">Belongs to the beta-lactamase family.</text>
</comment>
<dbReference type="SUPFAM" id="SSF56601">
    <property type="entry name" value="beta-lactamase/transpeptidase-like"/>
    <property type="match status" value="1"/>
</dbReference>
<keyword evidence="4" id="KW-1185">Reference proteome</keyword>
<dbReference type="Proteomes" id="UP001556367">
    <property type="component" value="Unassembled WGS sequence"/>
</dbReference>
<dbReference type="PANTHER" id="PTHR22935:SF95">
    <property type="entry name" value="BETA-LACTAMASE-LIKE 1-RELATED"/>
    <property type="match status" value="1"/>
</dbReference>
<dbReference type="InterPro" id="IPR012338">
    <property type="entry name" value="Beta-lactam/transpept-like"/>
</dbReference>
<sequence>MPDSKRAPTAGPVSKPGLFAISLKKLSLPSFFVVATVVLSPRASLDDVWSRISISQSPPLCRAPLPSVQAMGVTIAEHPLLRAAALHLNKDLDAFFQQHGLESAAIAVVTGTGAVYEGFRGVQRANETNGQRTVDRHSIYRVASISKLFATVKTLMLRDAGLLNLCVAPESLPFHDTPTRDDPITGILSDFPSAPGDDPVTVRQLMTHMSGLNRECPPGSSNGSWPASLDGSGPPGYSGLPFPDRKTFMAGIVPSGRVAPPYTFPVYSNTAFSVLGLVNLAVTKRHEGEKAPQTHAELMHRDIFVPLGLNGSSFIVSEVNKDKVVVPSVKTDDIDANFGDVTNPAGGQMSSLSDLVKIVRTFVDPTRKHALLRPYTIREWLRPLHVWWDDYSEVGAVWEILRFTDSHSRNLRLFIKLGELDGIHSLISINPTTGFGTVILTSGPTMETIPLNDMIMSRFQPAFEAINEELIRKSLVGTWVSDDGRYKINVDIISGSLFATQYTIDDIDVLKTINDGTSTSTALWHTGNKQFRLAKGVPGAGCLFEWVSLDDYAHDRGYATNMIRLTGNPGEETLQIPATGAELRRRL</sequence>
<comment type="caution">
    <text evidence="3">The sequence shown here is derived from an EMBL/GenBank/DDBJ whole genome shotgun (WGS) entry which is preliminary data.</text>
</comment>
<proteinExistence type="inferred from homology"/>
<evidence type="ECO:0000259" key="2">
    <source>
        <dbReference type="Pfam" id="PF00144"/>
    </source>
</evidence>
<dbReference type="PANTHER" id="PTHR22935">
    <property type="entry name" value="PENICILLIN-BINDING PROTEIN"/>
    <property type="match status" value="1"/>
</dbReference>
<accession>A0ABR3JQR8</accession>
<dbReference type="Gene3D" id="3.40.710.10">
    <property type="entry name" value="DD-peptidase/beta-lactamase superfamily"/>
    <property type="match status" value="1"/>
</dbReference>
<name>A0ABR3JQR8_9AGAR</name>
<evidence type="ECO:0000313" key="4">
    <source>
        <dbReference type="Proteomes" id="UP001556367"/>
    </source>
</evidence>
<protein>
    <recommendedName>
        <fullName evidence="2">Beta-lactamase-related domain-containing protein</fullName>
    </recommendedName>
</protein>
<evidence type="ECO:0000313" key="3">
    <source>
        <dbReference type="EMBL" id="KAL0958175.1"/>
    </source>
</evidence>
<gene>
    <name evidence="3" type="ORF">HGRIS_000338</name>
</gene>
<reference evidence="4" key="1">
    <citation type="submission" date="2024-06" db="EMBL/GenBank/DDBJ databases">
        <title>Multi-omics analyses provide insights into the biosynthesis of the anticancer antibiotic pleurotin in Hohenbuehelia grisea.</title>
        <authorList>
            <person name="Weaver J.A."/>
            <person name="Alberti F."/>
        </authorList>
    </citation>
    <scope>NUCLEOTIDE SEQUENCE [LARGE SCALE GENOMIC DNA]</scope>
    <source>
        <strain evidence="4">T-177</strain>
    </source>
</reference>
<evidence type="ECO:0000256" key="1">
    <source>
        <dbReference type="ARBA" id="ARBA00038473"/>
    </source>
</evidence>
<dbReference type="InterPro" id="IPR001466">
    <property type="entry name" value="Beta-lactam-related"/>
</dbReference>
<dbReference type="Pfam" id="PF00144">
    <property type="entry name" value="Beta-lactamase"/>
    <property type="match status" value="1"/>
</dbReference>